<dbReference type="GeneID" id="75180126"/>
<dbReference type="Pfam" id="PF00107">
    <property type="entry name" value="ADH_zinc_N"/>
    <property type="match status" value="1"/>
</dbReference>
<dbReference type="FunFam" id="3.40.50.720:FF:000003">
    <property type="entry name" value="S-(hydroxymethyl)glutathione dehydrogenase"/>
    <property type="match status" value="1"/>
</dbReference>
<dbReference type="Proteomes" id="UP000298111">
    <property type="component" value="Unassembled WGS sequence"/>
</dbReference>
<dbReference type="InterPro" id="IPR013154">
    <property type="entry name" value="ADH-like_N"/>
</dbReference>
<evidence type="ECO:0000256" key="2">
    <source>
        <dbReference type="ARBA" id="ARBA00008072"/>
    </source>
</evidence>
<dbReference type="InterPro" id="IPR013149">
    <property type="entry name" value="ADH-like_C"/>
</dbReference>
<dbReference type="SUPFAM" id="SSF50129">
    <property type="entry name" value="GroES-like"/>
    <property type="match status" value="1"/>
</dbReference>
<evidence type="ECO:0000256" key="5">
    <source>
        <dbReference type="ARBA" id="ARBA00023002"/>
    </source>
</evidence>
<evidence type="ECO:0000313" key="9">
    <source>
        <dbReference type="Proteomes" id="UP000298111"/>
    </source>
</evidence>
<protein>
    <submittedName>
        <fullName evidence="8">Alcohol dehydrogenase</fullName>
    </submittedName>
</protein>
<dbReference type="Gene3D" id="3.90.180.10">
    <property type="entry name" value="Medium-chain alcohol dehydrogenases, catalytic domain"/>
    <property type="match status" value="1"/>
</dbReference>
<dbReference type="GO" id="GO:0008270">
    <property type="term" value="F:zinc ion binding"/>
    <property type="evidence" value="ECO:0007669"/>
    <property type="project" value="InterPro"/>
</dbReference>
<evidence type="ECO:0000256" key="1">
    <source>
        <dbReference type="ARBA" id="ARBA00001947"/>
    </source>
</evidence>
<keyword evidence="5" id="KW-0560">Oxidoreductase</keyword>
<dbReference type="InterPro" id="IPR020843">
    <property type="entry name" value="ER"/>
</dbReference>
<dbReference type="InterPro" id="IPR002328">
    <property type="entry name" value="ADH_Zn_CS"/>
</dbReference>
<sequence length="382" mass="38505">MKTAAVVLRAVATERPYTTTCPVQVEELELGAPREGEVLVRIAAASLCHSDLSVVNGDRVRPLPMALGHEAVGVVEETGPGVARVAAGDHVALVFVPSCGFCERCAEGRPALCAAAAAANGSGGLLHGPALLRDAAGATVNHQLGVSAFAQYAVVAQESLVPIPHDVPFTVASMFGCAVLTGAGAVLNTAGVRAGQSAVVYGLGGVGLSAVMGARAAGAWPVVAVDPVAAKRELALRLGAHHAYAPDEAEAAVADLTGGGAEYAFEAVGSPGVTAACLRAVGRGGKVVSVGLPAPDRTLDAVPALAFAGEGKSLLGSYMGDAVPRRDIPRFLDLWRAGLMPVEQMHTGTLRLTTPDVNAALEALADGTAIRQVLDTSGLLTA</sequence>
<dbReference type="SUPFAM" id="SSF51735">
    <property type="entry name" value="NAD(P)-binding Rossmann-fold domains"/>
    <property type="match status" value="1"/>
</dbReference>
<dbReference type="AlphaFoldDB" id="A0A8H1LMY5"/>
<dbReference type="Gene3D" id="3.40.50.720">
    <property type="entry name" value="NAD(P)-binding Rossmann-like Domain"/>
    <property type="match status" value="1"/>
</dbReference>
<dbReference type="PANTHER" id="PTHR43350:SF21">
    <property type="entry name" value="S-NITROSOMYCOTHIOL REDUCTASE MSCR"/>
    <property type="match status" value="1"/>
</dbReference>
<evidence type="ECO:0000256" key="6">
    <source>
        <dbReference type="RuleBase" id="RU361277"/>
    </source>
</evidence>
<evidence type="ECO:0000313" key="8">
    <source>
        <dbReference type="EMBL" id="TGG85948.1"/>
    </source>
</evidence>
<evidence type="ECO:0000259" key="7">
    <source>
        <dbReference type="SMART" id="SM00829"/>
    </source>
</evidence>
<name>A0A8H1LMY5_9ACTN</name>
<evidence type="ECO:0000256" key="3">
    <source>
        <dbReference type="ARBA" id="ARBA00022723"/>
    </source>
</evidence>
<keyword evidence="3 6" id="KW-0479">Metal-binding</keyword>
<feature type="domain" description="Enoyl reductase (ER)" evidence="7">
    <location>
        <begin position="18"/>
        <end position="374"/>
    </location>
</feature>
<organism evidence="8 9">
    <name type="scientific">Streptomyces albus</name>
    <dbReference type="NCBI Taxonomy" id="1888"/>
    <lineage>
        <taxon>Bacteria</taxon>
        <taxon>Bacillati</taxon>
        <taxon>Actinomycetota</taxon>
        <taxon>Actinomycetes</taxon>
        <taxon>Kitasatosporales</taxon>
        <taxon>Streptomycetaceae</taxon>
        <taxon>Streptomyces</taxon>
    </lineage>
</organism>
<dbReference type="SMART" id="SM00829">
    <property type="entry name" value="PKS_ER"/>
    <property type="match status" value="1"/>
</dbReference>
<reference evidence="8 9" key="1">
    <citation type="submission" date="2018-10" db="EMBL/GenBank/DDBJ databases">
        <title>Isolation of pseudouridimycin from Streptomyces albus DSM 40763.</title>
        <authorList>
            <person name="Rosenqvist P."/>
            <person name="Metsae-Ketelae M."/>
            <person name="Virta P."/>
        </authorList>
    </citation>
    <scope>NUCLEOTIDE SEQUENCE [LARGE SCALE GENOMIC DNA]</scope>
    <source>
        <strain evidence="8 9">DSM 40763</strain>
    </source>
</reference>
<dbReference type="EMBL" id="RCIY01000040">
    <property type="protein sequence ID" value="TGG85948.1"/>
    <property type="molecule type" value="Genomic_DNA"/>
</dbReference>
<comment type="caution">
    <text evidence="8">The sequence shown here is derived from an EMBL/GenBank/DDBJ whole genome shotgun (WGS) entry which is preliminary data.</text>
</comment>
<dbReference type="GO" id="GO:0016491">
    <property type="term" value="F:oxidoreductase activity"/>
    <property type="evidence" value="ECO:0007669"/>
    <property type="project" value="UniProtKB-KW"/>
</dbReference>
<dbReference type="InterPro" id="IPR011032">
    <property type="entry name" value="GroES-like_sf"/>
</dbReference>
<dbReference type="PROSITE" id="PS00059">
    <property type="entry name" value="ADH_ZINC"/>
    <property type="match status" value="1"/>
</dbReference>
<proteinExistence type="inferred from homology"/>
<gene>
    <name evidence="8" type="ORF">D8771_05840</name>
</gene>
<dbReference type="Pfam" id="PF08240">
    <property type="entry name" value="ADH_N"/>
    <property type="match status" value="1"/>
</dbReference>
<dbReference type="PANTHER" id="PTHR43350">
    <property type="entry name" value="NAD-DEPENDENT ALCOHOL DEHYDROGENASE"/>
    <property type="match status" value="1"/>
</dbReference>
<accession>A0A8H1LMY5</accession>
<dbReference type="InterPro" id="IPR036291">
    <property type="entry name" value="NAD(P)-bd_dom_sf"/>
</dbReference>
<comment type="similarity">
    <text evidence="2 6">Belongs to the zinc-containing alcohol dehydrogenase family.</text>
</comment>
<dbReference type="RefSeq" id="WP_037611647.1">
    <property type="nucleotide sequence ID" value="NZ_CP103060.1"/>
</dbReference>
<keyword evidence="4 6" id="KW-0862">Zinc</keyword>
<comment type="cofactor">
    <cofactor evidence="1 6">
        <name>Zn(2+)</name>
        <dbReference type="ChEBI" id="CHEBI:29105"/>
    </cofactor>
</comment>
<evidence type="ECO:0000256" key="4">
    <source>
        <dbReference type="ARBA" id="ARBA00022833"/>
    </source>
</evidence>